<dbReference type="Proteomes" id="UP001319200">
    <property type="component" value="Unassembled WGS sequence"/>
</dbReference>
<evidence type="ECO:0000256" key="1">
    <source>
        <dbReference type="ARBA" id="ARBA00022679"/>
    </source>
</evidence>
<dbReference type="Pfam" id="PF00583">
    <property type="entry name" value="Acetyltransf_1"/>
    <property type="match status" value="1"/>
</dbReference>
<dbReference type="InterPro" id="IPR000182">
    <property type="entry name" value="GNAT_dom"/>
</dbReference>
<dbReference type="InterPro" id="IPR016181">
    <property type="entry name" value="Acyl_CoA_acyltransferase"/>
</dbReference>
<dbReference type="AlphaFoldDB" id="A0AAP2GNH8"/>
<keyword evidence="1 3" id="KW-0808">Transferase</keyword>
<accession>A0AAP2GNH8</accession>
<dbReference type="SUPFAM" id="SSF55729">
    <property type="entry name" value="Acyl-CoA N-acyltransferases (Nat)"/>
    <property type="match status" value="1"/>
</dbReference>
<keyword evidence="4" id="KW-1185">Reference proteome</keyword>
<dbReference type="PANTHER" id="PTHR13947">
    <property type="entry name" value="GNAT FAMILY N-ACETYLTRANSFERASE"/>
    <property type="match status" value="1"/>
</dbReference>
<dbReference type="RefSeq" id="WP_254163904.1">
    <property type="nucleotide sequence ID" value="NZ_JAHESF010000012.1"/>
</dbReference>
<feature type="domain" description="N-acetyltransferase" evidence="2">
    <location>
        <begin position="2"/>
        <end position="171"/>
    </location>
</feature>
<dbReference type="EC" id="2.3.1.-" evidence="3"/>
<evidence type="ECO:0000313" key="4">
    <source>
        <dbReference type="Proteomes" id="UP001319200"/>
    </source>
</evidence>
<comment type="caution">
    <text evidence="3">The sequence shown here is derived from an EMBL/GenBank/DDBJ whole genome shotgun (WGS) entry which is preliminary data.</text>
</comment>
<dbReference type="GO" id="GO:0008080">
    <property type="term" value="F:N-acetyltransferase activity"/>
    <property type="evidence" value="ECO:0007669"/>
    <property type="project" value="InterPro"/>
</dbReference>
<evidence type="ECO:0000313" key="3">
    <source>
        <dbReference type="EMBL" id="MBT1698033.1"/>
    </source>
</evidence>
<keyword evidence="3" id="KW-0012">Acyltransferase</keyword>
<dbReference type="PANTHER" id="PTHR13947:SF37">
    <property type="entry name" value="LD18367P"/>
    <property type="match status" value="1"/>
</dbReference>
<dbReference type="PROSITE" id="PS51186">
    <property type="entry name" value="GNAT"/>
    <property type="match status" value="1"/>
</dbReference>
<proteinExistence type="predicted"/>
<dbReference type="InterPro" id="IPR050769">
    <property type="entry name" value="NAT_camello-type"/>
</dbReference>
<name>A0AAP2GNH8_9BACT</name>
<gene>
    <name evidence="3" type="ORF">KK083_14165</name>
</gene>
<organism evidence="3 4">
    <name type="scientific">Chryseosolibacter histidini</name>
    <dbReference type="NCBI Taxonomy" id="2782349"/>
    <lineage>
        <taxon>Bacteria</taxon>
        <taxon>Pseudomonadati</taxon>
        <taxon>Bacteroidota</taxon>
        <taxon>Cytophagia</taxon>
        <taxon>Cytophagales</taxon>
        <taxon>Chryseotaleaceae</taxon>
        <taxon>Chryseosolibacter</taxon>
    </lineage>
</organism>
<dbReference type="CDD" id="cd04301">
    <property type="entry name" value="NAT_SF"/>
    <property type="match status" value="1"/>
</dbReference>
<reference evidence="3 4" key="1">
    <citation type="submission" date="2021-05" db="EMBL/GenBank/DDBJ databases">
        <title>A Polyphasic approach of four new species of the genus Ohtaekwangia: Ohtaekwangia histidinii sp. nov., Ohtaekwangia cretensis sp. nov., Ohtaekwangia indiensis sp. nov., Ohtaekwangia reichenbachii sp. nov. from diverse environment.</title>
        <authorList>
            <person name="Octaviana S."/>
        </authorList>
    </citation>
    <scope>NUCLEOTIDE SEQUENCE [LARGE SCALE GENOMIC DNA]</scope>
    <source>
        <strain evidence="3 4">PWU4</strain>
    </source>
</reference>
<dbReference type="EMBL" id="JAHESF010000012">
    <property type="protein sequence ID" value="MBT1698033.1"/>
    <property type="molecule type" value="Genomic_DNA"/>
</dbReference>
<sequence length="172" mass="18909">MMDIRTAHLEELSRVGLMLVDVYSGIDGFPRPADQPVYYAMLLKVGELCVKPEVEIVVAVNKAGGIEGAVVYFGNMRYYASGGTATQEPNASGFRFMAVVEKSRGKGIGEMLTLECIKKARLKGKKTVIIHTSAAMIGALKMYEKLGFNRAADLDLVQNDLPVFGFRYYLDT</sequence>
<evidence type="ECO:0000259" key="2">
    <source>
        <dbReference type="PROSITE" id="PS51186"/>
    </source>
</evidence>
<protein>
    <submittedName>
        <fullName evidence="3">GNAT family N-acetyltransferase</fullName>
        <ecNumber evidence="3">2.3.1.-</ecNumber>
    </submittedName>
</protein>
<dbReference type="Gene3D" id="3.40.630.30">
    <property type="match status" value="1"/>
</dbReference>